<dbReference type="RefSeq" id="WP_344868037.1">
    <property type="nucleotide sequence ID" value="NZ_BAABBP010000003.1"/>
</dbReference>
<dbReference type="Gene3D" id="1.25.40.10">
    <property type="entry name" value="Tetratricopeptide repeat domain"/>
    <property type="match status" value="1"/>
</dbReference>
<evidence type="ECO:0000313" key="1">
    <source>
        <dbReference type="EMBL" id="GAA3984612.1"/>
    </source>
</evidence>
<dbReference type="InterPro" id="IPR010323">
    <property type="entry name" value="DUF924"/>
</dbReference>
<keyword evidence="2" id="KW-1185">Reference proteome</keyword>
<protein>
    <submittedName>
        <fullName evidence="1">DUF924 family protein</fullName>
    </submittedName>
</protein>
<evidence type="ECO:0000313" key="2">
    <source>
        <dbReference type="Proteomes" id="UP001501627"/>
    </source>
</evidence>
<comment type="caution">
    <text evidence="1">The sequence shown here is derived from an EMBL/GenBank/DDBJ whole genome shotgun (WGS) entry which is preliminary data.</text>
</comment>
<dbReference type="Pfam" id="PF06041">
    <property type="entry name" value="DUF924"/>
    <property type="match status" value="1"/>
</dbReference>
<organism evidence="1 2">
    <name type="scientific">Comamonas faecalis</name>
    <dbReference type="NCBI Taxonomy" id="1387849"/>
    <lineage>
        <taxon>Bacteria</taxon>
        <taxon>Pseudomonadati</taxon>
        <taxon>Pseudomonadota</taxon>
        <taxon>Betaproteobacteria</taxon>
        <taxon>Burkholderiales</taxon>
        <taxon>Comamonadaceae</taxon>
        <taxon>Comamonas</taxon>
    </lineage>
</organism>
<dbReference type="SUPFAM" id="SSF48452">
    <property type="entry name" value="TPR-like"/>
    <property type="match status" value="1"/>
</dbReference>
<gene>
    <name evidence="1" type="ORF">GCM10022279_04810</name>
</gene>
<name>A0ABP7QLJ1_9BURK</name>
<dbReference type="Gene3D" id="1.20.58.320">
    <property type="entry name" value="TPR-like"/>
    <property type="match status" value="1"/>
</dbReference>
<proteinExistence type="predicted"/>
<dbReference type="Proteomes" id="UP001501627">
    <property type="component" value="Unassembled WGS sequence"/>
</dbReference>
<dbReference type="EMBL" id="BAABBP010000003">
    <property type="protein sequence ID" value="GAA3984612.1"/>
    <property type="molecule type" value="Genomic_DNA"/>
</dbReference>
<dbReference type="InterPro" id="IPR011990">
    <property type="entry name" value="TPR-like_helical_dom_sf"/>
</dbReference>
<sequence>MTVDNDAAPIGPEAVLHFWFEETPERLWFAKDDAFDARLHERFGALHAQAARCELWHWRASARGRLAEIIVLDQFSRNLLRGQPQAFASDPLALALAQELVAQGLDARLVPRERAFAYMPYMHSESLVVQQQSLRLFEALGQPGNLDFARRHEVIVARFGRYPHRNAALGRISSAEEQAFLQQPGSGF</sequence>
<accession>A0ABP7QLJ1</accession>
<reference evidence="2" key="1">
    <citation type="journal article" date="2019" name="Int. J. Syst. Evol. Microbiol.">
        <title>The Global Catalogue of Microorganisms (GCM) 10K type strain sequencing project: providing services to taxonomists for standard genome sequencing and annotation.</title>
        <authorList>
            <consortium name="The Broad Institute Genomics Platform"/>
            <consortium name="The Broad Institute Genome Sequencing Center for Infectious Disease"/>
            <person name="Wu L."/>
            <person name="Ma J."/>
        </authorList>
    </citation>
    <scope>NUCLEOTIDE SEQUENCE [LARGE SCALE GENOMIC DNA]</scope>
    <source>
        <strain evidence="2">JCM 17561</strain>
    </source>
</reference>